<dbReference type="Proteomes" id="UP000254711">
    <property type="component" value="Unassembled WGS sequence"/>
</dbReference>
<sequence>MMLAALCLHGCASTASVGAGGATASRGPLQLFGADAKPRFEFYLACTSKTVNCEIVERAFDDWADWRHLSVHAVAPNDPAFSNGTPSATGDQARPYRVVVRYVPEMALSNSAMMSGGHGPPLVSYTATVHVFDSASGSLLKTQSFHDETVVDQAEGAANPYLNAQIRAFLGHLDPAYAKGGASS</sequence>
<evidence type="ECO:0000313" key="1">
    <source>
        <dbReference type="EMBL" id="RDI98890.1"/>
    </source>
</evidence>
<proteinExistence type="predicted"/>
<name>A0A370KA26_9GAMM</name>
<comment type="caution">
    <text evidence="1">The sequence shown here is derived from an EMBL/GenBank/DDBJ whole genome shotgun (WGS) entry which is preliminary data.</text>
</comment>
<keyword evidence="2" id="KW-1185">Reference proteome</keyword>
<dbReference type="AlphaFoldDB" id="A0A370KA26"/>
<organism evidence="1 2">
    <name type="scientific">Dyella solisilvae</name>
    <dbReference type="NCBI Taxonomy" id="1920168"/>
    <lineage>
        <taxon>Bacteria</taxon>
        <taxon>Pseudomonadati</taxon>
        <taxon>Pseudomonadota</taxon>
        <taxon>Gammaproteobacteria</taxon>
        <taxon>Lysobacterales</taxon>
        <taxon>Rhodanobacteraceae</taxon>
        <taxon>Dyella</taxon>
    </lineage>
</organism>
<dbReference type="EMBL" id="QQSY01000002">
    <property type="protein sequence ID" value="RDI98890.1"/>
    <property type="molecule type" value="Genomic_DNA"/>
</dbReference>
<reference evidence="1 2" key="1">
    <citation type="submission" date="2018-07" db="EMBL/GenBank/DDBJ databases">
        <title>Dyella solisilvae sp. nov., isolated from the pine and broad-leaved mixed forest soil.</title>
        <authorList>
            <person name="Gao Z."/>
            <person name="Qiu L."/>
        </authorList>
    </citation>
    <scope>NUCLEOTIDE SEQUENCE [LARGE SCALE GENOMIC DNA]</scope>
    <source>
        <strain evidence="1 2">DHG54</strain>
    </source>
</reference>
<evidence type="ECO:0000313" key="2">
    <source>
        <dbReference type="Proteomes" id="UP000254711"/>
    </source>
</evidence>
<gene>
    <name evidence="1" type="ORF">DVT68_10315</name>
</gene>
<protein>
    <submittedName>
        <fullName evidence="1">Uncharacterized protein</fullName>
    </submittedName>
</protein>
<accession>A0A370KA26</accession>